<dbReference type="HAMAP" id="MF_00406">
    <property type="entry name" value="FabZ"/>
    <property type="match status" value="1"/>
</dbReference>
<evidence type="ECO:0000256" key="2">
    <source>
        <dbReference type="ARBA" id="ARBA00009174"/>
    </source>
</evidence>
<accession>A0ABT1XI73</accession>
<dbReference type="NCBIfam" id="TIGR01750">
    <property type="entry name" value="fabZ"/>
    <property type="match status" value="1"/>
</dbReference>
<dbReference type="Pfam" id="PF07977">
    <property type="entry name" value="FabA"/>
    <property type="match status" value="1"/>
</dbReference>
<keyword evidence="4 9" id="KW-0444">Lipid biosynthesis</keyword>
<keyword evidence="3 9" id="KW-0963">Cytoplasm</keyword>
<evidence type="ECO:0000313" key="10">
    <source>
        <dbReference type="EMBL" id="MCR2746970.1"/>
    </source>
</evidence>
<dbReference type="Gene3D" id="3.10.129.10">
    <property type="entry name" value="Hotdog Thioesterase"/>
    <property type="match status" value="1"/>
</dbReference>
<dbReference type="GO" id="GO:0019171">
    <property type="term" value="F:(3R)-hydroxyacyl-[acyl-carrier-protein] dehydratase activity"/>
    <property type="evidence" value="ECO:0007669"/>
    <property type="project" value="UniProtKB-EC"/>
</dbReference>
<protein>
    <recommendedName>
        <fullName evidence="9">3-hydroxyacyl-[acyl-carrier-protein] dehydratase FabZ</fullName>
        <ecNumber evidence="9">4.2.1.59</ecNumber>
    </recommendedName>
    <alternativeName>
        <fullName evidence="9">(3R)-hydroxymyristoyl-[acyl-carrier-protein] dehydratase</fullName>
        <shortName evidence="9">(3R)-hydroxymyristoyl-ACP dehydrase</shortName>
    </alternativeName>
    <alternativeName>
        <fullName evidence="9">Beta-hydroxyacyl-ACP dehydratase</fullName>
    </alternativeName>
</protein>
<evidence type="ECO:0000256" key="5">
    <source>
        <dbReference type="ARBA" id="ARBA00022556"/>
    </source>
</evidence>
<evidence type="ECO:0000256" key="4">
    <source>
        <dbReference type="ARBA" id="ARBA00022516"/>
    </source>
</evidence>
<feature type="active site" evidence="9">
    <location>
        <position position="52"/>
    </location>
</feature>
<evidence type="ECO:0000256" key="6">
    <source>
        <dbReference type="ARBA" id="ARBA00023098"/>
    </source>
</evidence>
<comment type="similarity">
    <text evidence="2 9">Belongs to the thioester dehydratase family. FabZ subfamily.</text>
</comment>
<evidence type="ECO:0000313" key="11">
    <source>
        <dbReference type="Proteomes" id="UP001165267"/>
    </source>
</evidence>
<dbReference type="InterPro" id="IPR029069">
    <property type="entry name" value="HotDog_dom_sf"/>
</dbReference>
<keyword evidence="7 9" id="KW-0456">Lyase</keyword>
<comment type="caution">
    <text evidence="10">The sequence shown here is derived from an EMBL/GenBank/DDBJ whole genome shotgun (WGS) entry which is preliminary data.</text>
</comment>
<reference evidence="10" key="1">
    <citation type="submission" date="2022-07" db="EMBL/GenBank/DDBJ databases">
        <authorList>
            <person name="Xamxidin M."/>
        </authorList>
    </citation>
    <scope>NUCLEOTIDE SEQUENCE</scope>
    <source>
        <strain evidence="10">YS8-69</strain>
    </source>
</reference>
<dbReference type="InterPro" id="IPR010084">
    <property type="entry name" value="FabZ"/>
</dbReference>
<dbReference type="Proteomes" id="UP001165267">
    <property type="component" value="Unassembled WGS sequence"/>
</dbReference>
<comment type="subcellular location">
    <subcellularLocation>
        <location evidence="1 9">Cytoplasm</location>
    </subcellularLocation>
</comment>
<gene>
    <name evidence="9 10" type="primary">fabZ</name>
    <name evidence="10" type="ORF">NSP04_09945</name>
</gene>
<evidence type="ECO:0000256" key="8">
    <source>
        <dbReference type="ARBA" id="ARBA00025049"/>
    </source>
</evidence>
<keyword evidence="6 9" id="KW-0443">Lipid metabolism</keyword>
<dbReference type="RefSeq" id="WP_257512176.1">
    <property type="nucleotide sequence ID" value="NZ_JANKHG010000017.1"/>
</dbReference>
<name>A0ABT1XI73_9BURK</name>
<keyword evidence="11" id="KW-1185">Reference proteome</keyword>
<evidence type="ECO:0000256" key="9">
    <source>
        <dbReference type="HAMAP-Rule" id="MF_00406"/>
    </source>
</evidence>
<proteinExistence type="inferred from homology"/>
<dbReference type="PANTHER" id="PTHR30272:SF1">
    <property type="entry name" value="3-HYDROXYACYL-[ACYL-CARRIER-PROTEIN] DEHYDRATASE"/>
    <property type="match status" value="1"/>
</dbReference>
<sequence length="149" mass="16709">MNTPVMDIKGILENLPHRYPFVLVDRVLELEPNVRILAQKNVSYNEPFFPGHFPIHPVMPGVLIMEALAQAAGLLSFKSMEASPNKNLVYYFVGIDDCRFKRPVVPGDVLMLDVRVERVSRGIWKYAAKALVDGNVVALANLMCTAREV</sequence>
<dbReference type="PANTHER" id="PTHR30272">
    <property type="entry name" value="3-HYDROXYACYL-[ACYL-CARRIER-PROTEIN] DEHYDRATASE"/>
    <property type="match status" value="1"/>
</dbReference>
<organism evidence="10 11">
    <name type="scientific">Limnobacter parvus</name>
    <dbReference type="NCBI Taxonomy" id="2939690"/>
    <lineage>
        <taxon>Bacteria</taxon>
        <taxon>Pseudomonadati</taxon>
        <taxon>Pseudomonadota</taxon>
        <taxon>Betaproteobacteria</taxon>
        <taxon>Burkholderiales</taxon>
        <taxon>Burkholderiaceae</taxon>
        <taxon>Limnobacter</taxon>
    </lineage>
</organism>
<dbReference type="NCBIfam" id="NF000582">
    <property type="entry name" value="PRK00006.1"/>
    <property type="match status" value="1"/>
</dbReference>
<dbReference type="EC" id="4.2.1.59" evidence="9"/>
<evidence type="ECO:0000256" key="1">
    <source>
        <dbReference type="ARBA" id="ARBA00004496"/>
    </source>
</evidence>
<keyword evidence="5 9" id="KW-0441">Lipid A biosynthesis</keyword>
<comment type="catalytic activity">
    <reaction evidence="9">
        <text>a (3R)-hydroxyacyl-[ACP] = a (2E)-enoyl-[ACP] + H2O</text>
        <dbReference type="Rhea" id="RHEA:13097"/>
        <dbReference type="Rhea" id="RHEA-COMP:9925"/>
        <dbReference type="Rhea" id="RHEA-COMP:9945"/>
        <dbReference type="ChEBI" id="CHEBI:15377"/>
        <dbReference type="ChEBI" id="CHEBI:78784"/>
        <dbReference type="ChEBI" id="CHEBI:78827"/>
        <dbReference type="EC" id="4.2.1.59"/>
    </reaction>
</comment>
<evidence type="ECO:0000256" key="7">
    <source>
        <dbReference type="ARBA" id="ARBA00023239"/>
    </source>
</evidence>
<dbReference type="EMBL" id="JANKHG010000017">
    <property type="protein sequence ID" value="MCR2746970.1"/>
    <property type="molecule type" value="Genomic_DNA"/>
</dbReference>
<dbReference type="CDD" id="cd01288">
    <property type="entry name" value="FabZ"/>
    <property type="match status" value="1"/>
</dbReference>
<dbReference type="InterPro" id="IPR013114">
    <property type="entry name" value="FabA_FabZ"/>
</dbReference>
<comment type="function">
    <text evidence="8 9">Involved in unsaturated fatty acids biosynthesis. Catalyzes the dehydration of short chain beta-hydroxyacyl-ACPs and long chain saturated and unsaturated beta-hydroxyacyl-ACPs.</text>
</comment>
<dbReference type="SUPFAM" id="SSF54637">
    <property type="entry name" value="Thioesterase/thiol ester dehydrase-isomerase"/>
    <property type="match status" value="1"/>
</dbReference>
<evidence type="ECO:0000256" key="3">
    <source>
        <dbReference type="ARBA" id="ARBA00022490"/>
    </source>
</evidence>